<feature type="region of interest" description="Disordered" evidence="12">
    <location>
        <begin position="258"/>
        <end position="277"/>
    </location>
</feature>
<comment type="similarity">
    <text evidence="10">Belongs to the N4BP1 family.</text>
</comment>
<dbReference type="InterPro" id="IPR051101">
    <property type="entry name" value="ZC3H12/N4BP1_RNase_Reg"/>
</dbReference>
<dbReference type="EMBL" id="CALNXI010000255">
    <property type="protein sequence ID" value="CAH3023311.1"/>
    <property type="molecule type" value="Genomic_DNA"/>
</dbReference>
<organism evidence="14 15">
    <name type="scientific">Porites evermanni</name>
    <dbReference type="NCBI Taxonomy" id="104178"/>
    <lineage>
        <taxon>Eukaryota</taxon>
        <taxon>Metazoa</taxon>
        <taxon>Cnidaria</taxon>
        <taxon>Anthozoa</taxon>
        <taxon>Hexacorallia</taxon>
        <taxon>Scleractinia</taxon>
        <taxon>Fungiina</taxon>
        <taxon>Poritidae</taxon>
        <taxon>Porites</taxon>
    </lineage>
</organism>
<evidence type="ECO:0000313" key="14">
    <source>
        <dbReference type="EMBL" id="CAH3023311.1"/>
    </source>
</evidence>
<dbReference type="PROSITE" id="PS50103">
    <property type="entry name" value="ZF_C3H1"/>
    <property type="match status" value="1"/>
</dbReference>
<feature type="region of interest" description="Disordered" evidence="12">
    <location>
        <begin position="1"/>
        <end position="63"/>
    </location>
</feature>
<dbReference type="PANTHER" id="PTHR12876">
    <property type="entry name" value="N4BP1-RELATED"/>
    <property type="match status" value="1"/>
</dbReference>
<evidence type="ECO:0000313" key="15">
    <source>
        <dbReference type="Proteomes" id="UP001159427"/>
    </source>
</evidence>
<evidence type="ECO:0000256" key="7">
    <source>
        <dbReference type="ARBA" id="ARBA00022801"/>
    </source>
</evidence>
<accession>A0ABN8M174</accession>
<evidence type="ECO:0000256" key="5">
    <source>
        <dbReference type="ARBA" id="ARBA00022759"/>
    </source>
</evidence>
<dbReference type="InterPro" id="IPR056578">
    <property type="entry name" value="UBA_N4BP1_C"/>
</dbReference>
<keyword evidence="15" id="KW-1185">Reference proteome</keyword>
<keyword evidence="4 11" id="KW-0479">Metal-binding</keyword>
<keyword evidence="7" id="KW-0378">Hydrolase</keyword>
<comment type="caution">
    <text evidence="14">The sequence shown here is derived from an EMBL/GenBank/DDBJ whole genome shotgun (WGS) entry which is preliminary data.</text>
</comment>
<evidence type="ECO:0000256" key="9">
    <source>
        <dbReference type="ARBA" id="ARBA00022842"/>
    </source>
</evidence>
<reference evidence="14 15" key="1">
    <citation type="submission" date="2022-05" db="EMBL/GenBank/DDBJ databases">
        <authorList>
            <consortium name="Genoscope - CEA"/>
            <person name="William W."/>
        </authorList>
    </citation>
    <scope>NUCLEOTIDE SEQUENCE [LARGE SCALE GENOMIC DNA]</scope>
</reference>
<comment type="cofactor">
    <cofactor evidence="1">
        <name>Mg(2+)</name>
        <dbReference type="ChEBI" id="CHEBI:18420"/>
    </cofactor>
</comment>
<evidence type="ECO:0000256" key="8">
    <source>
        <dbReference type="ARBA" id="ARBA00022833"/>
    </source>
</evidence>
<feature type="region of interest" description="Disordered" evidence="12">
    <location>
        <begin position="148"/>
        <end position="184"/>
    </location>
</feature>
<dbReference type="InterPro" id="IPR040546">
    <property type="entry name" value="Rege-1_UBA-like"/>
</dbReference>
<evidence type="ECO:0000256" key="12">
    <source>
        <dbReference type="SAM" id="MobiDB-lite"/>
    </source>
</evidence>
<evidence type="ECO:0000256" key="11">
    <source>
        <dbReference type="PROSITE-ProRule" id="PRU00723"/>
    </source>
</evidence>
<feature type="domain" description="C3H1-type" evidence="13">
    <location>
        <begin position="444"/>
        <end position="464"/>
    </location>
</feature>
<dbReference type="Pfam" id="PF18039">
    <property type="entry name" value="UBA_6"/>
    <property type="match status" value="1"/>
</dbReference>
<gene>
    <name evidence="14" type="ORF">PEVE_00018839</name>
</gene>
<dbReference type="PANTHER" id="PTHR12876:SF35">
    <property type="entry name" value="LD08718P-RELATED"/>
    <property type="match status" value="1"/>
</dbReference>
<comment type="similarity">
    <text evidence="2">Belongs to the ZC3H12 family.</text>
</comment>
<evidence type="ECO:0000256" key="1">
    <source>
        <dbReference type="ARBA" id="ARBA00001946"/>
    </source>
</evidence>
<feature type="zinc finger region" description="C3H1-type" evidence="11">
    <location>
        <begin position="444"/>
        <end position="464"/>
    </location>
</feature>
<proteinExistence type="inferred from homology"/>
<keyword evidence="9" id="KW-0460">Magnesium</keyword>
<keyword evidence="3" id="KW-0540">Nuclease</keyword>
<dbReference type="Pfam" id="PF23054">
    <property type="entry name" value="UBA_N4BP1_C"/>
    <property type="match status" value="1"/>
</dbReference>
<evidence type="ECO:0000256" key="2">
    <source>
        <dbReference type="ARBA" id="ARBA00010922"/>
    </source>
</evidence>
<dbReference type="Gene3D" id="3.40.50.11980">
    <property type="match status" value="1"/>
</dbReference>
<dbReference type="InterPro" id="IPR021869">
    <property type="entry name" value="RNase_Zc3h12_NYN"/>
</dbReference>
<dbReference type="Pfam" id="PF11977">
    <property type="entry name" value="RNase_Zc3h12a"/>
    <property type="match status" value="1"/>
</dbReference>
<dbReference type="InterPro" id="IPR000571">
    <property type="entry name" value="Znf_CCCH"/>
</dbReference>
<evidence type="ECO:0000256" key="3">
    <source>
        <dbReference type="ARBA" id="ARBA00022722"/>
    </source>
</evidence>
<dbReference type="Proteomes" id="UP001159427">
    <property type="component" value="Unassembled WGS sequence"/>
</dbReference>
<keyword evidence="8 11" id="KW-0862">Zinc</keyword>
<feature type="compositionally biased region" description="Basic and acidic residues" evidence="12">
    <location>
        <begin position="14"/>
        <end position="25"/>
    </location>
</feature>
<evidence type="ECO:0000256" key="4">
    <source>
        <dbReference type="ARBA" id="ARBA00022723"/>
    </source>
</evidence>
<evidence type="ECO:0000256" key="10">
    <source>
        <dbReference type="ARBA" id="ARBA00038274"/>
    </source>
</evidence>
<name>A0ABN8M174_9CNID</name>
<evidence type="ECO:0000259" key="13">
    <source>
        <dbReference type="PROSITE" id="PS50103"/>
    </source>
</evidence>
<sequence length="796" mass="89541">MKFPATTEFPGLNKDSRDLRPDTKSAKQRKHPTRESSFLYNKMRSPSKAGGLSPNHDLSEKKPIGKTEYNGICKEAREEYIIGVCSPRSPVSSLDDDNNNSTHCLAKQTSSVNQINNNQSDRDTFNHQEISNSSTFGLERLNLGNSRLEHTSRGENLEAHSTQSTKRSECAYPANRSEGDRAGEKEQLVQEIMVAPRATEAEKRVSEETDEALRDFALKLGYSQAVISAALSKLGPSADKNALLNELLKAESSLKQLEEGSSNVSNEKPHPAPEDASCLRPIVIDGSNVAMSHGTQRVFSCRGIGLAVDWFLHRNHRNIKVFVPMWRAKSSRPESPIVDQDVLKRLEADGILVWTPSRQVTSGRIIKCYDDRYIIKHASETDGVIVSNDNFKDLMSESHEWKKVIEQRLLMYTFVDDKFMPPDDPLGRHGPTLSEFLKKGCGKLCPYERHCTYGNRCKFLHPERNPLKVEADSLSTCKEHLPPEVPYGQVKRRPLPPCPPEHQYSRPLPPAPLEYHKPLPLPPQGEFPQQMARVFPPTLRTGQTVGIGQRRSDPLPYRKELPPDVQIMQEKFERTLSEPLFQDQACGRVPPNQLLRRGSLPPQTYPPPYSPGPPEIMMHRSLPRIPNDNGMISRDWMYPGQGYPFTPHFPSNPPVSSQSPVYQSPQTTSLPPTNPWPGMQPFHYQYGPDNFAPGPFHHVPGFNGRTPYHGQGNSYFRSRAPPIIGGWCGDVTDNPKEGGTSSTLEVEKLRIEAYEKLCEVFPDDVEKVLEILDKYSEETDVQKLTLYVLDEKDSGA</sequence>
<protein>
    <recommendedName>
        <fullName evidence="13">C3H1-type domain-containing protein</fullName>
    </recommendedName>
</protein>
<evidence type="ECO:0000256" key="6">
    <source>
        <dbReference type="ARBA" id="ARBA00022771"/>
    </source>
</evidence>
<keyword evidence="5" id="KW-0255">Endonuclease</keyword>
<feature type="compositionally biased region" description="Basic and acidic residues" evidence="12">
    <location>
        <begin position="148"/>
        <end position="158"/>
    </location>
</feature>
<keyword evidence="6 11" id="KW-0863">Zinc-finger</keyword>